<evidence type="ECO:0000313" key="12">
    <source>
        <dbReference type="Proteomes" id="UP000265120"/>
    </source>
</evidence>
<feature type="binding site" evidence="8">
    <location>
        <position position="179"/>
    </location>
    <ligand>
        <name>Zn(2+)</name>
        <dbReference type="ChEBI" id="CHEBI:29105"/>
        <note>catalytic</note>
    </ligand>
</feature>
<evidence type="ECO:0000256" key="6">
    <source>
        <dbReference type="ARBA" id="ARBA00023049"/>
    </source>
</evidence>
<dbReference type="Gene3D" id="3.40.390.10">
    <property type="entry name" value="Collagenase (Catalytic Domain)"/>
    <property type="match status" value="1"/>
</dbReference>
<evidence type="ECO:0000256" key="9">
    <source>
        <dbReference type="RuleBase" id="RU361183"/>
    </source>
</evidence>
<feature type="active site" evidence="8">
    <location>
        <position position="176"/>
    </location>
</feature>
<reference evidence="11" key="2">
    <citation type="submission" date="2025-08" db="UniProtKB">
        <authorList>
            <consortium name="Ensembl"/>
        </authorList>
    </citation>
    <scope>IDENTIFICATION</scope>
</reference>
<dbReference type="FunCoup" id="A0A3P8VG65">
    <property type="interactions" value="189"/>
</dbReference>
<dbReference type="GO" id="GO:0042588">
    <property type="term" value="C:zymogen granule"/>
    <property type="evidence" value="ECO:0007669"/>
    <property type="project" value="UniProtKB-SubCell"/>
</dbReference>
<dbReference type="GeneTree" id="ENSGT00940000163716"/>
<accession>A0A3P8VG65</accession>
<evidence type="ECO:0000256" key="5">
    <source>
        <dbReference type="ARBA" id="ARBA00022833"/>
    </source>
</evidence>
<dbReference type="SUPFAM" id="SSF55486">
    <property type="entry name" value="Metalloproteases ('zincins'), catalytic domain"/>
    <property type="match status" value="1"/>
</dbReference>
<keyword evidence="6 8" id="KW-0482">Metalloprotease</keyword>
<keyword evidence="5 8" id="KW-0862">Zinc</keyword>
<reference evidence="11" key="3">
    <citation type="submission" date="2025-09" db="UniProtKB">
        <authorList>
            <consortium name="Ensembl"/>
        </authorList>
    </citation>
    <scope>IDENTIFICATION</scope>
</reference>
<dbReference type="InParanoid" id="A0A3P8VG65"/>
<keyword evidence="1 8" id="KW-0645">Protease</keyword>
<protein>
    <recommendedName>
        <fullName evidence="9">Metalloendopeptidase</fullName>
        <ecNumber evidence="9">3.4.24.-</ecNumber>
    </recommendedName>
</protein>
<keyword evidence="2 8" id="KW-0479">Metal-binding</keyword>
<dbReference type="AlphaFoldDB" id="A0A3P8VG65"/>
<evidence type="ECO:0000256" key="4">
    <source>
        <dbReference type="ARBA" id="ARBA00022801"/>
    </source>
</evidence>
<keyword evidence="3 9" id="KW-0732">Signal</keyword>
<feature type="chain" id="PRO_5045010614" description="Metalloendopeptidase" evidence="9">
    <location>
        <begin position="33"/>
        <end position="275"/>
    </location>
</feature>
<dbReference type="PANTHER" id="PTHR10127">
    <property type="entry name" value="DISCOIDIN, CUB, EGF, LAMININ , AND ZINC METALLOPROTEASE DOMAIN CONTAINING"/>
    <property type="match status" value="1"/>
</dbReference>
<keyword evidence="7" id="KW-1015">Disulfide bond</keyword>
<dbReference type="CDD" id="cd04283">
    <property type="entry name" value="ZnMc_hatching_enzyme"/>
    <property type="match status" value="1"/>
</dbReference>
<comment type="caution">
    <text evidence="8">Lacks conserved residue(s) required for the propagation of feature annotation.</text>
</comment>
<dbReference type="GO" id="GO:0004222">
    <property type="term" value="F:metalloendopeptidase activity"/>
    <property type="evidence" value="ECO:0007669"/>
    <property type="project" value="UniProtKB-UniRule"/>
</dbReference>
<sequence>MWSQKLQGQSILKMTPTVSLLMLLLLLGLSQAHPLQDEGNEEEATDGVDISTRILTSNNATDEILLEGDLLAPRTRNAMMCWSQSCQWRKGSNGLVTIPFTVSSEFTSWERQKIQYAMNVYHSKTCLRFVPRQSEYDYISIENRAGCFSALGREGGRQVLSLNKQGCLYHGIIQHEINHALGFQHEQTRSDRDYYVRINWENINPQMAYNFYKQSTNNLNTPYDYSSIMHYGRTAFSIQYGRDSITPIPDANVQIGQRRGMSYWDIMRINLLYGC</sequence>
<feature type="binding site" evidence="8">
    <location>
        <position position="185"/>
    </location>
    <ligand>
        <name>Zn(2+)</name>
        <dbReference type="ChEBI" id="CHEBI:29105"/>
        <note>catalytic</note>
    </ligand>
</feature>
<dbReference type="PROSITE" id="PS51864">
    <property type="entry name" value="ASTACIN"/>
    <property type="match status" value="1"/>
</dbReference>
<dbReference type="GO" id="GO:0006508">
    <property type="term" value="P:proteolysis"/>
    <property type="evidence" value="ECO:0007669"/>
    <property type="project" value="UniProtKB-KW"/>
</dbReference>
<reference evidence="11 12" key="1">
    <citation type="journal article" date="2014" name="Nat. Genet.">
        <title>Whole-genome sequence of a flatfish provides insights into ZW sex chromosome evolution and adaptation to a benthic lifestyle.</title>
        <authorList>
            <person name="Chen S."/>
            <person name="Zhang G."/>
            <person name="Shao C."/>
            <person name="Huang Q."/>
            <person name="Liu G."/>
            <person name="Zhang P."/>
            <person name="Song W."/>
            <person name="An N."/>
            <person name="Chalopin D."/>
            <person name="Volff J.N."/>
            <person name="Hong Y."/>
            <person name="Li Q."/>
            <person name="Sha Z."/>
            <person name="Zhou H."/>
            <person name="Xie M."/>
            <person name="Yu Q."/>
            <person name="Liu Y."/>
            <person name="Xiang H."/>
            <person name="Wang N."/>
            <person name="Wu K."/>
            <person name="Yang C."/>
            <person name="Zhou Q."/>
            <person name="Liao X."/>
            <person name="Yang L."/>
            <person name="Hu Q."/>
            <person name="Zhang J."/>
            <person name="Meng L."/>
            <person name="Jin L."/>
            <person name="Tian Y."/>
            <person name="Lian J."/>
            <person name="Yang J."/>
            <person name="Miao G."/>
            <person name="Liu S."/>
            <person name="Liang Z."/>
            <person name="Yan F."/>
            <person name="Li Y."/>
            <person name="Sun B."/>
            <person name="Zhang H."/>
            <person name="Zhang J."/>
            <person name="Zhu Y."/>
            <person name="Du M."/>
            <person name="Zhao Y."/>
            <person name="Schartl M."/>
            <person name="Tang Q."/>
            <person name="Wang J."/>
        </authorList>
    </citation>
    <scope>NUCLEOTIDE SEQUENCE</scope>
</reference>
<dbReference type="Ensembl" id="ENSCSET00000013423.1">
    <property type="protein sequence ID" value="ENSCSEP00000013264.1"/>
    <property type="gene ID" value="ENSCSEG00000008534.1"/>
</dbReference>
<dbReference type="InterPro" id="IPR024079">
    <property type="entry name" value="MetalloPept_cat_dom_sf"/>
</dbReference>
<proteinExistence type="predicted"/>
<dbReference type="Pfam" id="PF01400">
    <property type="entry name" value="Astacin"/>
    <property type="match status" value="1"/>
</dbReference>
<dbReference type="InterPro" id="IPR006026">
    <property type="entry name" value="Peptidase_Metallo"/>
</dbReference>
<dbReference type="InterPro" id="IPR001506">
    <property type="entry name" value="Peptidase_M12A"/>
</dbReference>
<evidence type="ECO:0000313" key="11">
    <source>
        <dbReference type="Ensembl" id="ENSCSEP00000013264.1"/>
    </source>
</evidence>
<feature type="signal peptide" evidence="9">
    <location>
        <begin position="1"/>
        <end position="32"/>
    </location>
</feature>
<dbReference type="EC" id="3.4.24.-" evidence="9"/>
<name>A0A3P8VG65_CYNSE</name>
<keyword evidence="12" id="KW-1185">Reference proteome</keyword>
<evidence type="ECO:0000256" key="7">
    <source>
        <dbReference type="ARBA" id="ARBA00023157"/>
    </source>
</evidence>
<evidence type="ECO:0000259" key="10">
    <source>
        <dbReference type="PROSITE" id="PS51864"/>
    </source>
</evidence>
<dbReference type="OMA" id="ESLNGCY"/>
<dbReference type="Proteomes" id="UP000265120">
    <property type="component" value="Chromosome 5"/>
</dbReference>
<dbReference type="PRINTS" id="PR00480">
    <property type="entry name" value="ASTACIN"/>
</dbReference>
<evidence type="ECO:0000256" key="2">
    <source>
        <dbReference type="ARBA" id="ARBA00022723"/>
    </source>
</evidence>
<dbReference type="SMART" id="SM00235">
    <property type="entry name" value="ZnMc"/>
    <property type="match status" value="1"/>
</dbReference>
<feature type="domain" description="Peptidase M12A" evidence="10">
    <location>
        <begin position="77"/>
        <end position="275"/>
    </location>
</feature>
<evidence type="ECO:0000256" key="1">
    <source>
        <dbReference type="ARBA" id="ARBA00022670"/>
    </source>
</evidence>
<evidence type="ECO:0000256" key="3">
    <source>
        <dbReference type="ARBA" id="ARBA00022729"/>
    </source>
</evidence>
<keyword evidence="4 8" id="KW-0378">Hydrolase</keyword>
<dbReference type="PANTHER" id="PTHR10127:SF839">
    <property type="entry name" value="HATCHING ENZYME 1.2-RELATED"/>
    <property type="match status" value="1"/>
</dbReference>
<comment type="cofactor">
    <cofactor evidence="8 9">
        <name>Zn(2+)</name>
        <dbReference type="ChEBI" id="CHEBI:29105"/>
    </cofactor>
    <text evidence="8 9">Binds 1 zinc ion per subunit.</text>
</comment>
<dbReference type="GO" id="GO:0008270">
    <property type="term" value="F:zinc ion binding"/>
    <property type="evidence" value="ECO:0007669"/>
    <property type="project" value="UniProtKB-UniRule"/>
</dbReference>
<organism evidence="11 12">
    <name type="scientific">Cynoglossus semilaevis</name>
    <name type="common">Tongue sole</name>
    <dbReference type="NCBI Taxonomy" id="244447"/>
    <lineage>
        <taxon>Eukaryota</taxon>
        <taxon>Metazoa</taxon>
        <taxon>Chordata</taxon>
        <taxon>Craniata</taxon>
        <taxon>Vertebrata</taxon>
        <taxon>Euteleostomi</taxon>
        <taxon>Actinopterygii</taxon>
        <taxon>Neopterygii</taxon>
        <taxon>Teleostei</taxon>
        <taxon>Neoteleostei</taxon>
        <taxon>Acanthomorphata</taxon>
        <taxon>Carangaria</taxon>
        <taxon>Pleuronectiformes</taxon>
        <taxon>Pleuronectoidei</taxon>
        <taxon>Cynoglossidae</taxon>
        <taxon>Cynoglossinae</taxon>
        <taxon>Cynoglossus</taxon>
    </lineage>
</organism>
<dbReference type="InterPro" id="IPR034039">
    <property type="entry name" value="ZnMP_hatching_enz"/>
</dbReference>
<feature type="binding site" evidence="8">
    <location>
        <position position="175"/>
    </location>
    <ligand>
        <name>Zn(2+)</name>
        <dbReference type="ChEBI" id="CHEBI:29105"/>
        <note>catalytic</note>
    </ligand>
</feature>
<evidence type="ECO:0000256" key="8">
    <source>
        <dbReference type="PROSITE-ProRule" id="PRU01211"/>
    </source>
</evidence>